<dbReference type="InterPro" id="IPR001763">
    <property type="entry name" value="Rhodanese-like_dom"/>
</dbReference>
<dbReference type="SMART" id="SM00450">
    <property type="entry name" value="RHOD"/>
    <property type="match status" value="1"/>
</dbReference>
<dbReference type="Proteomes" id="UP000823858">
    <property type="component" value="Unassembled WGS sequence"/>
</dbReference>
<gene>
    <name evidence="5" type="ORF">H9751_09300</name>
</gene>
<dbReference type="AlphaFoldDB" id="A0A9D2TQS7"/>
<evidence type="ECO:0000256" key="1">
    <source>
        <dbReference type="ARBA" id="ARBA00022679"/>
    </source>
</evidence>
<comment type="caution">
    <text evidence="5">The sequence shown here is derived from an EMBL/GenBank/DDBJ whole genome shotgun (WGS) entry which is preliminary data.</text>
</comment>
<reference evidence="5" key="1">
    <citation type="journal article" date="2021" name="PeerJ">
        <title>Extensive microbial diversity within the chicken gut microbiome revealed by metagenomics and culture.</title>
        <authorList>
            <person name="Gilroy R."/>
            <person name="Ravi A."/>
            <person name="Getino M."/>
            <person name="Pursley I."/>
            <person name="Horton D.L."/>
            <person name="Alikhan N.F."/>
            <person name="Baker D."/>
            <person name="Gharbi K."/>
            <person name="Hall N."/>
            <person name="Watson M."/>
            <person name="Adriaenssens E.M."/>
            <person name="Foster-Nyarko E."/>
            <person name="Jarju S."/>
            <person name="Secka A."/>
            <person name="Antonio M."/>
            <person name="Oren A."/>
            <person name="Chaudhuri R.R."/>
            <person name="La Ragione R."/>
            <person name="Hildebrand F."/>
            <person name="Pallen M.J."/>
        </authorList>
    </citation>
    <scope>NUCLEOTIDE SEQUENCE</scope>
    <source>
        <strain evidence="5">ChiHjej13B12-4958</strain>
    </source>
</reference>
<protein>
    <submittedName>
        <fullName evidence="5">ThiF family adenylyltransferase</fullName>
    </submittedName>
</protein>
<keyword evidence="2" id="KW-0547">Nucleotide-binding</keyword>
<dbReference type="CDD" id="cd00158">
    <property type="entry name" value="RHOD"/>
    <property type="match status" value="1"/>
</dbReference>
<dbReference type="InterPro" id="IPR035985">
    <property type="entry name" value="Ubiquitin-activating_enz"/>
</dbReference>
<reference evidence="5" key="2">
    <citation type="submission" date="2021-04" db="EMBL/GenBank/DDBJ databases">
        <authorList>
            <person name="Gilroy R."/>
        </authorList>
    </citation>
    <scope>NUCLEOTIDE SEQUENCE</scope>
    <source>
        <strain evidence="5">ChiHjej13B12-4958</strain>
    </source>
</reference>
<dbReference type="GO" id="GO:0004792">
    <property type="term" value="F:thiosulfate-cyanide sulfurtransferase activity"/>
    <property type="evidence" value="ECO:0007669"/>
    <property type="project" value="TreeGrafter"/>
</dbReference>
<dbReference type="Pfam" id="PF00581">
    <property type="entry name" value="Rhodanese"/>
    <property type="match status" value="1"/>
</dbReference>
<dbReference type="PANTHER" id="PTHR10953:SF102">
    <property type="entry name" value="ADENYLYLTRANSFERASE AND SULFURTRANSFERASE MOCS3"/>
    <property type="match status" value="1"/>
</dbReference>
<dbReference type="GO" id="GO:0005524">
    <property type="term" value="F:ATP binding"/>
    <property type="evidence" value="ECO:0007669"/>
    <property type="project" value="UniProtKB-KW"/>
</dbReference>
<dbReference type="Pfam" id="PF00899">
    <property type="entry name" value="ThiF"/>
    <property type="match status" value="1"/>
</dbReference>
<evidence type="ECO:0000259" key="4">
    <source>
        <dbReference type="PROSITE" id="PS50206"/>
    </source>
</evidence>
<dbReference type="Gene3D" id="3.40.50.720">
    <property type="entry name" value="NAD(P)-binding Rossmann-like Domain"/>
    <property type="match status" value="1"/>
</dbReference>
<dbReference type="InterPro" id="IPR045886">
    <property type="entry name" value="ThiF/MoeB/HesA"/>
</dbReference>
<evidence type="ECO:0000256" key="2">
    <source>
        <dbReference type="ARBA" id="ARBA00022741"/>
    </source>
</evidence>
<dbReference type="SUPFAM" id="SSF52821">
    <property type="entry name" value="Rhodanese/Cell cycle control phosphatase"/>
    <property type="match status" value="1"/>
</dbReference>
<dbReference type="Gene3D" id="3.40.250.10">
    <property type="entry name" value="Rhodanese-like domain"/>
    <property type="match status" value="1"/>
</dbReference>
<dbReference type="PROSITE" id="PS50206">
    <property type="entry name" value="RHODANESE_3"/>
    <property type="match status" value="1"/>
</dbReference>
<dbReference type="CDD" id="cd00757">
    <property type="entry name" value="ThiF_MoeB_HesA_family"/>
    <property type="match status" value="1"/>
</dbReference>
<evidence type="ECO:0000313" key="6">
    <source>
        <dbReference type="Proteomes" id="UP000823858"/>
    </source>
</evidence>
<dbReference type="GO" id="GO:0042292">
    <property type="term" value="F:URM1 activating enzyme activity"/>
    <property type="evidence" value="ECO:0007669"/>
    <property type="project" value="TreeGrafter"/>
</dbReference>
<proteinExistence type="predicted"/>
<dbReference type="GO" id="GO:0016779">
    <property type="term" value="F:nucleotidyltransferase activity"/>
    <property type="evidence" value="ECO:0007669"/>
    <property type="project" value="UniProtKB-KW"/>
</dbReference>
<dbReference type="GO" id="GO:0005737">
    <property type="term" value="C:cytoplasm"/>
    <property type="evidence" value="ECO:0007669"/>
    <property type="project" value="TreeGrafter"/>
</dbReference>
<evidence type="ECO:0000313" key="5">
    <source>
        <dbReference type="EMBL" id="HJC85725.1"/>
    </source>
</evidence>
<dbReference type="SUPFAM" id="SSF69572">
    <property type="entry name" value="Activating enzymes of the ubiquitin-like proteins"/>
    <property type="match status" value="1"/>
</dbReference>
<dbReference type="InterPro" id="IPR036873">
    <property type="entry name" value="Rhodanese-like_dom_sf"/>
</dbReference>
<dbReference type="PANTHER" id="PTHR10953">
    <property type="entry name" value="UBIQUITIN-ACTIVATING ENZYME E1"/>
    <property type="match status" value="1"/>
</dbReference>
<organism evidence="5 6">
    <name type="scientific">Candidatus Corynebacterium faecigallinarum</name>
    <dbReference type="NCBI Taxonomy" id="2838528"/>
    <lineage>
        <taxon>Bacteria</taxon>
        <taxon>Bacillati</taxon>
        <taxon>Actinomycetota</taxon>
        <taxon>Actinomycetes</taxon>
        <taxon>Mycobacteriales</taxon>
        <taxon>Corynebacteriaceae</taxon>
        <taxon>Corynebacterium</taxon>
    </lineage>
</organism>
<name>A0A9D2TQS7_9CORY</name>
<dbReference type="EMBL" id="DWVP01000022">
    <property type="protein sequence ID" value="HJC85725.1"/>
    <property type="molecule type" value="Genomic_DNA"/>
</dbReference>
<dbReference type="InterPro" id="IPR000594">
    <property type="entry name" value="ThiF_NAD_FAD-bd"/>
</dbReference>
<dbReference type="FunFam" id="3.40.50.720:FF:000033">
    <property type="entry name" value="Adenylyltransferase and sulfurtransferase MOCS3"/>
    <property type="match status" value="1"/>
</dbReference>
<accession>A0A9D2TQS7</accession>
<keyword evidence="3" id="KW-0067">ATP-binding</keyword>
<feature type="domain" description="Rhodanese" evidence="4">
    <location>
        <begin position="298"/>
        <end position="394"/>
    </location>
</feature>
<keyword evidence="1" id="KW-0808">Transferase</keyword>
<sequence>MSVDIGRYRRQITLAGFGMDAQQALADAHVAVLGAGGLGSPALLYLAACGVGTVTVIDDDEVETSNLHRQIIHTDAAVGETKVSSARREMLARNPQLTVHTVTDRLTADNAVDLLRGADVVLDGADNFAARYAASHGCAVLRIPHVWASILGFDAQLSVFGATLADGSRGPVYEDVFPTPPPAGTVPSCSAAGVLGPVVGVVGTAMALEAVKVLTGVGQPLAGELGYFDGLSGRWEYIPLAADPAVAARVRDAATPVAEELAVEPSDGGPDLAAGAAASAGADGAAGTAGPALSDLPDLTDAVLMDVREPDEFATVRIPGAVNVPLSALRAASNPATPDLPDEARDLAAEASDSGRPLVVYCAAGVRSAQALEILAASGIGGADLPGGINAWLERQ</sequence>
<evidence type="ECO:0000256" key="3">
    <source>
        <dbReference type="ARBA" id="ARBA00022840"/>
    </source>
</evidence>
<keyword evidence="5" id="KW-0548">Nucleotidyltransferase</keyword>